<evidence type="ECO:0000313" key="2">
    <source>
        <dbReference type="Proteomes" id="UP001165082"/>
    </source>
</evidence>
<gene>
    <name evidence="1" type="ORF">TrRE_jg1595</name>
</gene>
<organism evidence="1 2">
    <name type="scientific">Triparma retinervis</name>
    <dbReference type="NCBI Taxonomy" id="2557542"/>
    <lineage>
        <taxon>Eukaryota</taxon>
        <taxon>Sar</taxon>
        <taxon>Stramenopiles</taxon>
        <taxon>Ochrophyta</taxon>
        <taxon>Bolidophyceae</taxon>
        <taxon>Parmales</taxon>
        <taxon>Triparmaceae</taxon>
        <taxon>Triparma</taxon>
    </lineage>
</organism>
<feature type="non-terminal residue" evidence="1">
    <location>
        <position position="1"/>
    </location>
</feature>
<dbReference type="EMBL" id="BRXZ01003418">
    <property type="protein sequence ID" value="GMH54400.1"/>
    <property type="molecule type" value="Genomic_DNA"/>
</dbReference>
<accession>A0A9W6ZR08</accession>
<dbReference type="OrthoDB" id="195700at2759"/>
<dbReference type="Proteomes" id="UP001165082">
    <property type="component" value="Unassembled WGS sequence"/>
</dbReference>
<evidence type="ECO:0000313" key="1">
    <source>
        <dbReference type="EMBL" id="GMH54400.1"/>
    </source>
</evidence>
<protein>
    <submittedName>
        <fullName evidence="1">Uncharacterized protein</fullName>
    </submittedName>
</protein>
<keyword evidence="2" id="KW-1185">Reference proteome</keyword>
<comment type="caution">
    <text evidence="1">The sequence shown here is derived from an EMBL/GenBank/DDBJ whole genome shotgun (WGS) entry which is preliminary data.</text>
</comment>
<name>A0A9W6ZR08_9STRA</name>
<dbReference type="AlphaFoldDB" id="A0A9W6ZR08"/>
<sequence length="244" mass="26964">SGADDSCSNLEYRAERLGNQVFGPTKTFRDTPECREMVYDYTCLWWGSDNEVYTNNCKKKEFLYDESVAKAADPPCLSFCTEVANTCANRPDWIKLCEGLMCKESGEANDKCMDGPTQTSQGAAGGIACNKYTLVSFYSAGERTRGSGGGMAATALAGFLTNAPSGALQTIHYTLSWYDYPVLEEFLRRHRSAYELAAKSQSRMARRQISNQMTNALIAYAEKKSPPSGLATSLKEYKTKKINN</sequence>
<reference evidence="1" key="1">
    <citation type="submission" date="2022-07" db="EMBL/GenBank/DDBJ databases">
        <title>Genome analysis of Parmales, a sister group of diatoms, reveals the evolutionary specialization of diatoms from phago-mixotrophs to photoautotrophs.</title>
        <authorList>
            <person name="Ban H."/>
            <person name="Sato S."/>
            <person name="Yoshikawa S."/>
            <person name="Kazumasa Y."/>
            <person name="Nakamura Y."/>
            <person name="Ichinomiya M."/>
            <person name="Saitoh K."/>
            <person name="Sato N."/>
            <person name="Blanc-Mathieu R."/>
            <person name="Endo H."/>
            <person name="Kuwata A."/>
            <person name="Ogata H."/>
        </authorList>
    </citation>
    <scope>NUCLEOTIDE SEQUENCE</scope>
</reference>
<proteinExistence type="predicted"/>